<reference evidence="1 2" key="1">
    <citation type="submission" date="2023-01" db="EMBL/GenBank/DDBJ databases">
        <title>Novel diversity within Roseofilum (Cyanobacteria; Desertifilaceae) from marine benthic mats with descriptions of four novel species.</title>
        <authorList>
            <person name="Wang Y."/>
            <person name="Berthold D.E."/>
            <person name="Hu J."/>
            <person name="Lefler F.W."/>
            <person name="Laughinghouse H.D. IV."/>
        </authorList>
    </citation>
    <scope>NUCLEOTIDE SEQUENCE [LARGE SCALE GENOMIC DNA]</scope>
    <source>
        <strain evidence="1 2">BLCC-M114</strain>
    </source>
</reference>
<proteinExistence type="predicted"/>
<dbReference type="PANTHER" id="PTHR31340:SF3">
    <property type="entry name" value="MITOCHONDRIAL GENOME MAINTENANCE EXONUCLEASE 1"/>
    <property type="match status" value="1"/>
</dbReference>
<evidence type="ECO:0000313" key="2">
    <source>
        <dbReference type="Proteomes" id="UP001235849"/>
    </source>
</evidence>
<evidence type="ECO:0000313" key="1">
    <source>
        <dbReference type="EMBL" id="MDJ1174877.1"/>
    </source>
</evidence>
<protein>
    <recommendedName>
        <fullName evidence="3">PD-(D/E)XK endonuclease-like domain-containing protein</fullName>
    </recommendedName>
</protein>
<name>A0ABT7B7V6_9CYAN</name>
<dbReference type="SUPFAM" id="SSF52980">
    <property type="entry name" value="Restriction endonuclease-like"/>
    <property type="match status" value="1"/>
</dbReference>
<sequence length="211" mass="24359">MKRESRDGKRYYRVDEAIAYPSVTTLLHATKEDNAGISAWRERVGVEEAERIFKEAGERGTLIHEAIERYLISGEACANFEIFPWFASFLPFISRVEGVIAIEQALWHPDGFAGTCDLIASLDDGKNWLIDWKSSRRPKKREWIDDYVLQVSAYLRAIEYHWGYLNVCGAQVVIGSPEGAQVFEFSRDELIEHYYPEFKKRIELFKLTIAA</sequence>
<dbReference type="EMBL" id="JAQOSO010000073">
    <property type="protein sequence ID" value="MDJ1174877.1"/>
    <property type="molecule type" value="Genomic_DNA"/>
</dbReference>
<dbReference type="InterPro" id="IPR011335">
    <property type="entry name" value="Restrct_endonuc-II-like"/>
</dbReference>
<dbReference type="Gene3D" id="3.90.320.10">
    <property type="match status" value="1"/>
</dbReference>
<keyword evidence="2" id="KW-1185">Reference proteome</keyword>
<comment type="caution">
    <text evidence="1">The sequence shown here is derived from an EMBL/GenBank/DDBJ whole genome shotgun (WGS) entry which is preliminary data.</text>
</comment>
<dbReference type="PANTHER" id="PTHR31340">
    <property type="entry name" value="MITOCHONDRIAL GENOME MAINTENANCE EXONUCLEASE 1"/>
    <property type="match status" value="1"/>
</dbReference>
<dbReference type="Proteomes" id="UP001235849">
    <property type="component" value="Unassembled WGS sequence"/>
</dbReference>
<dbReference type="RefSeq" id="WP_283767193.1">
    <property type="nucleotide sequence ID" value="NZ_JAQOSO010000073.1"/>
</dbReference>
<gene>
    <name evidence="1" type="ORF">PMG25_12300</name>
</gene>
<dbReference type="InterPro" id="IPR011604">
    <property type="entry name" value="PDDEXK-like_dom_sf"/>
</dbReference>
<evidence type="ECO:0008006" key="3">
    <source>
        <dbReference type="Google" id="ProtNLM"/>
    </source>
</evidence>
<accession>A0ABT7B7V6</accession>
<organism evidence="1 2">
    <name type="scientific">Roseofilum capinflatum BLCC-M114</name>
    <dbReference type="NCBI Taxonomy" id="3022440"/>
    <lineage>
        <taxon>Bacteria</taxon>
        <taxon>Bacillati</taxon>
        <taxon>Cyanobacteriota</taxon>
        <taxon>Cyanophyceae</taxon>
        <taxon>Desertifilales</taxon>
        <taxon>Desertifilaceae</taxon>
        <taxon>Roseofilum</taxon>
        <taxon>Roseofilum capinflatum</taxon>
    </lineage>
</organism>